<accession>A0A1C3K700</accession>
<sequence>MRKTPLSALSLYPLPFAVSGSRCPVGIQRPWFNALPVFYMDVSDHGSNGQS</sequence>
<name>A0A1C3K700_9BURK</name>
<dbReference type="EMBL" id="FLRC01000052">
    <property type="protein sequence ID" value="SBT27224.1"/>
    <property type="molecule type" value="Genomic_DNA"/>
</dbReference>
<dbReference type="STRING" id="1851544.ODI_03331"/>
<reference evidence="2 3" key="2">
    <citation type="submission" date="2017-08" db="EMBL/GenBank/DDBJ databases">
        <authorList>
            <person name="de Groot N.N."/>
        </authorList>
    </citation>
    <scope>NUCLEOTIDE SEQUENCE [LARGE SCALE GENOMIC DNA]</scope>
    <source>
        <strain evidence="2">Orrdi1</strain>
    </source>
</reference>
<evidence type="ECO:0000313" key="3">
    <source>
        <dbReference type="Proteomes" id="UP000078558"/>
    </source>
</evidence>
<organism evidence="1 3">
    <name type="scientific">Orrella dioscoreae</name>
    <dbReference type="NCBI Taxonomy" id="1851544"/>
    <lineage>
        <taxon>Bacteria</taxon>
        <taxon>Pseudomonadati</taxon>
        <taxon>Pseudomonadota</taxon>
        <taxon>Betaproteobacteria</taxon>
        <taxon>Burkholderiales</taxon>
        <taxon>Alcaligenaceae</taxon>
        <taxon>Orrella</taxon>
    </lineage>
</organism>
<protein>
    <submittedName>
        <fullName evidence="1">Uncharacterized protein</fullName>
    </submittedName>
</protein>
<dbReference type="EMBL" id="LT907988">
    <property type="protein sequence ID" value="SOE46135.1"/>
    <property type="molecule type" value="Genomic_DNA"/>
</dbReference>
<keyword evidence="3" id="KW-1185">Reference proteome</keyword>
<dbReference type="Proteomes" id="UP000078558">
    <property type="component" value="Chromosome I"/>
</dbReference>
<dbReference type="AlphaFoldDB" id="A0A1C3K700"/>
<evidence type="ECO:0000313" key="1">
    <source>
        <dbReference type="EMBL" id="SBT27224.1"/>
    </source>
</evidence>
<dbReference type="KEGG" id="odi:ODI_R0152"/>
<reference evidence="1 3" key="1">
    <citation type="submission" date="2016-06" db="EMBL/GenBank/DDBJ databases">
        <authorList>
            <person name="Kjaerup R.B."/>
            <person name="Dalgaard T.S."/>
            <person name="Juul-Madsen H.R."/>
        </authorList>
    </citation>
    <scope>NUCLEOTIDE SEQUENCE [LARGE SCALE GENOMIC DNA]</scope>
    <source>
        <strain evidence="1">Orrdi1</strain>
    </source>
</reference>
<evidence type="ECO:0000313" key="2">
    <source>
        <dbReference type="EMBL" id="SOE46135.1"/>
    </source>
</evidence>
<proteinExistence type="predicted"/>
<gene>
    <name evidence="1" type="ORF">ODI_03331</name>
    <name evidence="2" type="ORF">ODI_R0152</name>
</gene>